<dbReference type="AlphaFoldDB" id="K9ZH56"/>
<proteinExistence type="predicted"/>
<gene>
    <name evidence="1" type="ordered locus">Anacy_2443</name>
</gene>
<dbReference type="STRING" id="272123.Anacy_2443"/>
<name>K9ZH56_ANACC</name>
<evidence type="ECO:0000313" key="2">
    <source>
        <dbReference type="Proteomes" id="UP000010474"/>
    </source>
</evidence>
<dbReference type="eggNOG" id="ENOG5033HF0">
    <property type="taxonomic scope" value="Bacteria"/>
</dbReference>
<sequence>MNLLRIRMHHLIEQLADEDLQNSWEFLQALHFDCYMLKSIEQVKPSQHPWDILTHDEAMRLLMFL</sequence>
<reference evidence="2" key="1">
    <citation type="journal article" date="2013" name="Proc. Natl. Acad. Sci. U.S.A.">
        <title>Improving the coverage of the cyanobacterial phylum using diversity-driven genome sequencing.</title>
        <authorList>
            <person name="Shih P.M."/>
            <person name="Wu D."/>
            <person name="Latifi A."/>
            <person name="Axen S.D."/>
            <person name="Fewer D.P."/>
            <person name="Talla E."/>
            <person name="Calteau A."/>
            <person name="Cai F."/>
            <person name="Tandeau de Marsac N."/>
            <person name="Rippka R."/>
            <person name="Herdman M."/>
            <person name="Sivonen K."/>
            <person name="Coursin T."/>
            <person name="Laurent T."/>
            <person name="Goodwin L."/>
            <person name="Nolan M."/>
            <person name="Davenport K.W."/>
            <person name="Han C.S."/>
            <person name="Rubin E.M."/>
            <person name="Eisen J.A."/>
            <person name="Woyke T."/>
            <person name="Gugger M."/>
            <person name="Kerfeld C.A."/>
        </authorList>
    </citation>
    <scope>NUCLEOTIDE SEQUENCE [LARGE SCALE GENOMIC DNA]</scope>
    <source>
        <strain evidence="2">ATCC 27899 / PCC 7122</strain>
    </source>
</reference>
<dbReference type="Proteomes" id="UP000010474">
    <property type="component" value="Chromosome"/>
</dbReference>
<dbReference type="RefSeq" id="WP_015214528.1">
    <property type="nucleotide sequence ID" value="NC_019771.1"/>
</dbReference>
<dbReference type="HOGENOM" id="CLU_189937_0_0_3"/>
<dbReference type="EMBL" id="CP003659">
    <property type="protein sequence ID" value="AFZ57892.1"/>
    <property type="molecule type" value="Genomic_DNA"/>
</dbReference>
<evidence type="ECO:0000313" key="1">
    <source>
        <dbReference type="EMBL" id="AFZ57892.1"/>
    </source>
</evidence>
<dbReference type="OrthoDB" id="488616at2"/>
<organism evidence="1 2">
    <name type="scientific">Anabaena cylindrica (strain ATCC 27899 / PCC 7122)</name>
    <dbReference type="NCBI Taxonomy" id="272123"/>
    <lineage>
        <taxon>Bacteria</taxon>
        <taxon>Bacillati</taxon>
        <taxon>Cyanobacteriota</taxon>
        <taxon>Cyanophyceae</taxon>
        <taxon>Nostocales</taxon>
        <taxon>Nostocaceae</taxon>
        <taxon>Anabaena</taxon>
    </lineage>
</organism>
<dbReference type="KEGG" id="acy:Anacy_2443"/>
<keyword evidence="2" id="KW-1185">Reference proteome</keyword>
<protein>
    <submittedName>
        <fullName evidence="1">Uncharacterized protein</fullName>
    </submittedName>
</protein>
<dbReference type="PATRIC" id="fig|272123.3.peg.2660"/>
<accession>K9ZH56</accession>